<evidence type="ECO:0000313" key="1">
    <source>
        <dbReference type="EMBL" id="MEQ2240246.1"/>
    </source>
</evidence>
<dbReference type="EMBL" id="JAHRIQ010058954">
    <property type="protein sequence ID" value="MEQ2240246.1"/>
    <property type="molecule type" value="Genomic_DNA"/>
</dbReference>
<keyword evidence="2" id="KW-1185">Reference proteome</keyword>
<evidence type="ECO:0000313" key="2">
    <source>
        <dbReference type="Proteomes" id="UP001482620"/>
    </source>
</evidence>
<comment type="caution">
    <text evidence="1">The sequence shown here is derived from an EMBL/GenBank/DDBJ whole genome shotgun (WGS) entry which is preliminary data.</text>
</comment>
<sequence length="117" mass="13439">MLNKVSKKPKKSSQDLQQAHAMVDMKVRVGKISKSRHACNFHVRFQKLEEDADVFQREHIHAWNQIHFIPTAIMELEVSWFGDAFAAGSHQLRSKKLKVLGQVKAQILSSLRCCRVT</sequence>
<accession>A0ABV0U7Q1</accession>
<protein>
    <submittedName>
        <fullName evidence="1">Uncharacterized protein</fullName>
    </submittedName>
</protein>
<gene>
    <name evidence="1" type="ORF">ILYODFUR_012883</name>
</gene>
<dbReference type="Proteomes" id="UP001482620">
    <property type="component" value="Unassembled WGS sequence"/>
</dbReference>
<proteinExistence type="predicted"/>
<reference evidence="1 2" key="1">
    <citation type="submission" date="2021-06" db="EMBL/GenBank/DDBJ databases">
        <authorList>
            <person name="Palmer J.M."/>
        </authorList>
    </citation>
    <scope>NUCLEOTIDE SEQUENCE [LARGE SCALE GENOMIC DNA]</scope>
    <source>
        <strain evidence="2">if_2019</strain>
        <tissue evidence="1">Muscle</tissue>
    </source>
</reference>
<name>A0ABV0U7Q1_9TELE</name>
<organism evidence="1 2">
    <name type="scientific">Ilyodon furcidens</name>
    <name type="common">goldbreast splitfin</name>
    <dbReference type="NCBI Taxonomy" id="33524"/>
    <lineage>
        <taxon>Eukaryota</taxon>
        <taxon>Metazoa</taxon>
        <taxon>Chordata</taxon>
        <taxon>Craniata</taxon>
        <taxon>Vertebrata</taxon>
        <taxon>Euteleostomi</taxon>
        <taxon>Actinopterygii</taxon>
        <taxon>Neopterygii</taxon>
        <taxon>Teleostei</taxon>
        <taxon>Neoteleostei</taxon>
        <taxon>Acanthomorphata</taxon>
        <taxon>Ovalentaria</taxon>
        <taxon>Atherinomorphae</taxon>
        <taxon>Cyprinodontiformes</taxon>
        <taxon>Goodeidae</taxon>
        <taxon>Ilyodon</taxon>
    </lineage>
</organism>